<feature type="domain" description="Transposase IS200-like" evidence="1">
    <location>
        <begin position="57"/>
        <end position="133"/>
    </location>
</feature>
<dbReference type="InterPro" id="IPR002686">
    <property type="entry name" value="Transposase_17"/>
</dbReference>
<evidence type="ECO:0000313" key="3">
    <source>
        <dbReference type="Proteomes" id="UP000319976"/>
    </source>
</evidence>
<dbReference type="GO" id="GO:0006313">
    <property type="term" value="P:DNA transposition"/>
    <property type="evidence" value="ECO:0007669"/>
    <property type="project" value="InterPro"/>
</dbReference>
<dbReference type="OrthoDB" id="274221at2"/>
<proteinExistence type="predicted"/>
<dbReference type="RefSeq" id="WP_145258867.1">
    <property type="nucleotide sequence ID" value="NZ_CP036316.1"/>
</dbReference>
<reference evidence="2 3" key="1">
    <citation type="submission" date="2019-02" db="EMBL/GenBank/DDBJ databases">
        <title>Deep-cultivation of Planctomycetes and their phenomic and genomic characterization uncovers novel biology.</title>
        <authorList>
            <person name="Wiegand S."/>
            <person name="Jogler M."/>
            <person name="Boedeker C."/>
            <person name="Pinto D."/>
            <person name="Vollmers J."/>
            <person name="Rivas-Marin E."/>
            <person name="Kohn T."/>
            <person name="Peeters S.H."/>
            <person name="Heuer A."/>
            <person name="Rast P."/>
            <person name="Oberbeckmann S."/>
            <person name="Bunk B."/>
            <person name="Jeske O."/>
            <person name="Meyerdierks A."/>
            <person name="Storesund J.E."/>
            <person name="Kallscheuer N."/>
            <person name="Luecker S."/>
            <person name="Lage O.M."/>
            <person name="Pohl T."/>
            <person name="Merkel B.J."/>
            <person name="Hornburger P."/>
            <person name="Mueller R.-W."/>
            <person name="Bruemmer F."/>
            <person name="Labrenz M."/>
            <person name="Spormann A.M."/>
            <person name="Op den Camp H."/>
            <person name="Overmann J."/>
            <person name="Amann R."/>
            <person name="Jetten M.S.M."/>
            <person name="Mascher T."/>
            <person name="Medema M.H."/>
            <person name="Devos D.P."/>
            <person name="Kaster A.-K."/>
            <person name="Ovreas L."/>
            <person name="Rohde M."/>
            <person name="Galperin M.Y."/>
            <person name="Jogler C."/>
        </authorList>
    </citation>
    <scope>NUCLEOTIDE SEQUENCE [LARGE SCALE GENOMIC DNA]</scope>
    <source>
        <strain evidence="2 3">V22</strain>
    </source>
</reference>
<dbReference type="GO" id="GO:0004803">
    <property type="term" value="F:transposase activity"/>
    <property type="evidence" value="ECO:0007669"/>
    <property type="project" value="InterPro"/>
</dbReference>
<dbReference type="KEGG" id="chya:V22_01440"/>
<dbReference type="EMBL" id="CP036316">
    <property type="protein sequence ID" value="QDT62946.1"/>
    <property type="molecule type" value="Genomic_DNA"/>
</dbReference>
<keyword evidence="3" id="KW-1185">Reference proteome</keyword>
<dbReference type="Pfam" id="PF01797">
    <property type="entry name" value="Y1_Tnp"/>
    <property type="match status" value="1"/>
</dbReference>
<dbReference type="SUPFAM" id="SSF143422">
    <property type="entry name" value="Transposase IS200-like"/>
    <property type="match status" value="1"/>
</dbReference>
<gene>
    <name evidence="2" type="ORF">V22_01440</name>
</gene>
<sequence length="152" mass="17531">MHNDPIAHFLTWTTYGTWLPGDERGWISNDTPGVQPPKPGLAENCQNRLADDTFILIKTQRRRVKLSIESRANFKGWHIHALNVRTNHVHVVIVAPNESGKSIIADFKRWCTRDLKATDSHRTKWWTRGGSARHIFTETQLEDIINYVLHGQ</sequence>
<dbReference type="Proteomes" id="UP000319976">
    <property type="component" value="Chromosome"/>
</dbReference>
<protein>
    <submittedName>
        <fullName evidence="2">Transposase IS200 like protein</fullName>
    </submittedName>
</protein>
<dbReference type="AlphaFoldDB" id="A0A517T3J8"/>
<evidence type="ECO:0000259" key="1">
    <source>
        <dbReference type="Pfam" id="PF01797"/>
    </source>
</evidence>
<evidence type="ECO:0000313" key="2">
    <source>
        <dbReference type="EMBL" id="QDT62946.1"/>
    </source>
</evidence>
<dbReference type="Gene3D" id="3.30.70.1290">
    <property type="entry name" value="Transposase IS200-like"/>
    <property type="match status" value="1"/>
</dbReference>
<accession>A0A517T3J8</accession>
<organism evidence="2 3">
    <name type="scientific">Calycomorphotria hydatis</name>
    <dbReference type="NCBI Taxonomy" id="2528027"/>
    <lineage>
        <taxon>Bacteria</taxon>
        <taxon>Pseudomonadati</taxon>
        <taxon>Planctomycetota</taxon>
        <taxon>Planctomycetia</taxon>
        <taxon>Planctomycetales</taxon>
        <taxon>Planctomycetaceae</taxon>
        <taxon>Calycomorphotria</taxon>
    </lineage>
</organism>
<dbReference type="InterPro" id="IPR036515">
    <property type="entry name" value="Transposase_17_sf"/>
</dbReference>
<name>A0A517T3J8_9PLAN</name>
<dbReference type="GO" id="GO:0003677">
    <property type="term" value="F:DNA binding"/>
    <property type="evidence" value="ECO:0007669"/>
    <property type="project" value="InterPro"/>
</dbReference>